<organism evidence="1 2">
    <name type="scientific">Catenovulum agarivorans DS-2</name>
    <dbReference type="NCBI Taxonomy" id="1328313"/>
    <lineage>
        <taxon>Bacteria</taxon>
        <taxon>Pseudomonadati</taxon>
        <taxon>Pseudomonadota</taxon>
        <taxon>Gammaproteobacteria</taxon>
        <taxon>Alteromonadales</taxon>
        <taxon>Alteromonadaceae</taxon>
        <taxon>Catenovulum</taxon>
    </lineage>
</organism>
<dbReference type="EMBL" id="ARZY01000047">
    <property type="protein sequence ID" value="EWH08402.1"/>
    <property type="molecule type" value="Genomic_DNA"/>
</dbReference>
<dbReference type="AlphaFoldDB" id="W7QHH8"/>
<reference evidence="1 2" key="1">
    <citation type="journal article" date="2014" name="Genome Announc.">
        <title>Draft Genome Sequence of the Agar-Degrading Bacterium Catenovulum sp. Strain DS-2, Isolated from Intestines of Haliotis diversicolor.</title>
        <authorList>
            <person name="Shan D."/>
            <person name="Li X."/>
            <person name="Gu Z."/>
            <person name="Wei G."/>
            <person name="Gao Z."/>
            <person name="Shao Z."/>
        </authorList>
    </citation>
    <scope>NUCLEOTIDE SEQUENCE [LARGE SCALE GENOMIC DNA]</scope>
    <source>
        <strain evidence="1 2">DS-2</strain>
    </source>
</reference>
<dbReference type="InterPro" id="IPR045617">
    <property type="entry name" value="DUF6445"/>
</dbReference>
<dbReference type="Proteomes" id="UP000019276">
    <property type="component" value="Unassembled WGS sequence"/>
</dbReference>
<dbReference type="RefSeq" id="WP_051479976.1">
    <property type="nucleotide sequence ID" value="NZ_ARZY01000047.1"/>
</dbReference>
<dbReference type="STRING" id="1328313.DS2_17412"/>
<name>W7QHH8_9ALTE</name>
<evidence type="ECO:0000313" key="1">
    <source>
        <dbReference type="EMBL" id="EWH08402.1"/>
    </source>
</evidence>
<protein>
    <submittedName>
        <fullName evidence="1">Uncharacterized protein</fullName>
    </submittedName>
</protein>
<proteinExistence type="predicted"/>
<keyword evidence="2" id="KW-1185">Reference proteome</keyword>
<dbReference type="eggNOG" id="COG0665">
    <property type="taxonomic scope" value="Bacteria"/>
</dbReference>
<accession>W7QHH8</accession>
<evidence type="ECO:0000313" key="2">
    <source>
        <dbReference type="Proteomes" id="UP000019276"/>
    </source>
</evidence>
<comment type="caution">
    <text evidence="1">The sequence shown here is derived from an EMBL/GenBank/DDBJ whole genome shotgun (WGS) entry which is preliminary data.</text>
</comment>
<gene>
    <name evidence="1" type="ORF">DS2_17412</name>
</gene>
<dbReference type="Pfam" id="PF20043">
    <property type="entry name" value="DUF6445"/>
    <property type="match status" value="1"/>
</dbReference>
<sequence length="129" mass="14561">MFNAGQCIPHFDALNPKQFAIMHYLNQGDYSGTGFFRHKPTGYENIQQHNFAHYQAVQQDQAVAWGRAEKQYINSSTDEYELLGSIAYKSNRLVVYPGTLLHSGLIDETKDLSTQPKSGRLTANIFAAF</sequence>